<dbReference type="SUPFAM" id="SSF52047">
    <property type="entry name" value="RNI-like"/>
    <property type="match status" value="1"/>
</dbReference>
<name>A0AAV0QMA6_9ROSI</name>
<organism evidence="2 3">
    <name type="scientific">Linum tenue</name>
    <dbReference type="NCBI Taxonomy" id="586396"/>
    <lineage>
        <taxon>Eukaryota</taxon>
        <taxon>Viridiplantae</taxon>
        <taxon>Streptophyta</taxon>
        <taxon>Embryophyta</taxon>
        <taxon>Tracheophyta</taxon>
        <taxon>Spermatophyta</taxon>
        <taxon>Magnoliopsida</taxon>
        <taxon>eudicotyledons</taxon>
        <taxon>Gunneridae</taxon>
        <taxon>Pentapetalae</taxon>
        <taxon>rosids</taxon>
        <taxon>fabids</taxon>
        <taxon>Malpighiales</taxon>
        <taxon>Linaceae</taxon>
        <taxon>Linum</taxon>
    </lineage>
</organism>
<sequence>MTGRDRISGLPSNVVEHILRFLPLREAVRTSVVSRKWANKWVHMRALVLDDKFGKVVKPVASAANNKLMLDVCNVLMRHRARLNAFSLSIPDLRSAFSDHRIGQIIGSLDDQHIESLSIEIKDYVLPSCIFSFTRLKNLKLCGCQFRSSVVAFHSSAFAELDVLELRGLAVPKLGGEARFSFNCPLLSSLTMEGCGLSTNKIGIVIEAPKLDYCRISGSFSLLEFKHTPLLKTVHVHQDLSYIEDKGYSNFKKFTDALRSVEQLSISGYFYNIGKQQVFVDGSQNLVIKSKNRRAQLKRVKVEQFDGTKMEMGLVRSLLSASPALDQMEIKFSASHRDRWLICKEMLGFARASPTAQIAIE</sequence>
<dbReference type="InterPro" id="IPR001810">
    <property type="entry name" value="F-box_dom"/>
</dbReference>
<protein>
    <recommendedName>
        <fullName evidence="1">F-box domain-containing protein</fullName>
    </recommendedName>
</protein>
<keyword evidence="3" id="KW-1185">Reference proteome</keyword>
<dbReference type="Gene3D" id="1.20.1280.50">
    <property type="match status" value="1"/>
</dbReference>
<evidence type="ECO:0000313" key="3">
    <source>
        <dbReference type="Proteomes" id="UP001154282"/>
    </source>
</evidence>
<dbReference type="SUPFAM" id="SSF81383">
    <property type="entry name" value="F-box domain"/>
    <property type="match status" value="1"/>
</dbReference>
<gene>
    <name evidence="2" type="ORF">LITE_LOCUS43797</name>
</gene>
<accession>A0AAV0QMA6</accession>
<comment type="caution">
    <text evidence="2">The sequence shown here is derived from an EMBL/GenBank/DDBJ whole genome shotgun (WGS) entry which is preliminary data.</text>
</comment>
<dbReference type="InterPro" id="IPR036047">
    <property type="entry name" value="F-box-like_dom_sf"/>
</dbReference>
<dbReference type="Proteomes" id="UP001154282">
    <property type="component" value="Unassembled WGS sequence"/>
</dbReference>
<dbReference type="PROSITE" id="PS50181">
    <property type="entry name" value="FBOX"/>
    <property type="match status" value="1"/>
</dbReference>
<dbReference type="AlphaFoldDB" id="A0AAV0QMA6"/>
<dbReference type="InterPro" id="IPR032675">
    <property type="entry name" value="LRR_dom_sf"/>
</dbReference>
<reference evidence="2" key="1">
    <citation type="submission" date="2022-08" db="EMBL/GenBank/DDBJ databases">
        <authorList>
            <person name="Gutierrez-Valencia J."/>
        </authorList>
    </citation>
    <scope>NUCLEOTIDE SEQUENCE</scope>
</reference>
<dbReference type="PANTHER" id="PTHR31639">
    <property type="entry name" value="F-BOX PROTEIN-LIKE"/>
    <property type="match status" value="1"/>
</dbReference>
<dbReference type="InterPro" id="IPR053781">
    <property type="entry name" value="F-box_AtFBL13-like"/>
</dbReference>
<dbReference type="Pfam" id="PF00646">
    <property type="entry name" value="F-box"/>
    <property type="match status" value="1"/>
</dbReference>
<dbReference type="Gene3D" id="3.80.10.10">
    <property type="entry name" value="Ribonuclease Inhibitor"/>
    <property type="match status" value="1"/>
</dbReference>
<proteinExistence type="predicted"/>
<feature type="domain" description="F-box" evidence="1">
    <location>
        <begin position="4"/>
        <end position="56"/>
    </location>
</feature>
<dbReference type="SMART" id="SM00256">
    <property type="entry name" value="FBOX"/>
    <property type="match status" value="1"/>
</dbReference>
<dbReference type="EMBL" id="CAMGYJ010000009">
    <property type="protein sequence ID" value="CAI0546031.1"/>
    <property type="molecule type" value="Genomic_DNA"/>
</dbReference>
<evidence type="ECO:0000313" key="2">
    <source>
        <dbReference type="EMBL" id="CAI0546031.1"/>
    </source>
</evidence>
<dbReference type="CDD" id="cd22160">
    <property type="entry name" value="F-box_AtFBL13-like"/>
    <property type="match status" value="1"/>
</dbReference>
<evidence type="ECO:0000259" key="1">
    <source>
        <dbReference type="PROSITE" id="PS50181"/>
    </source>
</evidence>
<dbReference type="PANTHER" id="PTHR31639:SF285">
    <property type="entry name" value="OS01G0730200 PROTEIN"/>
    <property type="match status" value="1"/>
</dbReference>